<feature type="region of interest" description="Disordered" evidence="1">
    <location>
        <begin position="96"/>
        <end position="139"/>
    </location>
</feature>
<evidence type="ECO:0000256" key="1">
    <source>
        <dbReference type="SAM" id="MobiDB-lite"/>
    </source>
</evidence>
<proteinExistence type="predicted"/>
<comment type="caution">
    <text evidence="2">The sequence shown here is derived from an EMBL/GenBank/DDBJ whole genome shotgun (WGS) entry which is preliminary data.</text>
</comment>
<organism evidence="2 3">
    <name type="scientific">Cotesia glomerata</name>
    <name type="common">Lepidopteran parasitic wasp</name>
    <name type="synonym">Apanteles glomeratus</name>
    <dbReference type="NCBI Taxonomy" id="32391"/>
    <lineage>
        <taxon>Eukaryota</taxon>
        <taxon>Metazoa</taxon>
        <taxon>Ecdysozoa</taxon>
        <taxon>Arthropoda</taxon>
        <taxon>Hexapoda</taxon>
        <taxon>Insecta</taxon>
        <taxon>Pterygota</taxon>
        <taxon>Neoptera</taxon>
        <taxon>Endopterygota</taxon>
        <taxon>Hymenoptera</taxon>
        <taxon>Apocrita</taxon>
        <taxon>Ichneumonoidea</taxon>
        <taxon>Braconidae</taxon>
        <taxon>Microgastrinae</taxon>
        <taxon>Cotesia</taxon>
    </lineage>
</organism>
<reference evidence="2 3" key="1">
    <citation type="journal article" date="2021" name="J. Hered.">
        <title>A chromosome-level genome assembly of the parasitoid wasp, Cotesia glomerata (Hymenoptera: Braconidae).</title>
        <authorList>
            <person name="Pinto B.J."/>
            <person name="Weis J.J."/>
            <person name="Gamble T."/>
            <person name="Ode P.J."/>
            <person name="Paul R."/>
            <person name="Zaspel J.M."/>
        </authorList>
    </citation>
    <scope>NUCLEOTIDE SEQUENCE [LARGE SCALE GENOMIC DNA]</scope>
    <source>
        <strain evidence="2">CgM1</strain>
    </source>
</reference>
<feature type="region of interest" description="Disordered" evidence="1">
    <location>
        <begin position="1"/>
        <end position="23"/>
    </location>
</feature>
<dbReference type="Proteomes" id="UP000826195">
    <property type="component" value="Unassembled WGS sequence"/>
</dbReference>
<name>A0AAV7ICV8_COTGL</name>
<dbReference type="AlphaFoldDB" id="A0AAV7ICV8"/>
<keyword evidence="3" id="KW-1185">Reference proteome</keyword>
<evidence type="ECO:0000313" key="3">
    <source>
        <dbReference type="Proteomes" id="UP000826195"/>
    </source>
</evidence>
<protein>
    <submittedName>
        <fullName evidence="2">Uncharacterized protein</fullName>
    </submittedName>
</protein>
<evidence type="ECO:0000313" key="2">
    <source>
        <dbReference type="EMBL" id="KAH0548978.1"/>
    </source>
</evidence>
<accession>A0AAV7ICV8</accession>
<sequence length="139" mass="15283">MISRIASQPPQRAPHPSSSSENPGFTYMAQVSLIFLRSSNEALPGRISDYNTNICLFLECHKYNYPHVAKDYISSIEISTVSSTISVALMSGHDRSINSSTEQTLKKDPLKSGPDLRISRSKRGEDKMTGGSYNGATVR</sequence>
<dbReference type="EMBL" id="JAHXZJ010001864">
    <property type="protein sequence ID" value="KAH0548978.1"/>
    <property type="molecule type" value="Genomic_DNA"/>
</dbReference>
<gene>
    <name evidence="2" type="ORF">KQX54_004879</name>
</gene>